<dbReference type="Pfam" id="PF13181">
    <property type="entry name" value="TPR_8"/>
    <property type="match status" value="2"/>
</dbReference>
<dbReference type="PROSITE" id="PS50005">
    <property type="entry name" value="TPR"/>
    <property type="match status" value="2"/>
</dbReference>
<gene>
    <name evidence="2" type="ORF">FHP05_02195</name>
</gene>
<dbReference type="SMART" id="SM00028">
    <property type="entry name" value="TPR"/>
    <property type="match status" value="6"/>
</dbReference>
<evidence type="ECO:0000313" key="3">
    <source>
        <dbReference type="Proteomes" id="UP000321574"/>
    </source>
</evidence>
<sequence>MDIILQATQLLEKNHAKEAIHLIKSHLSELNDEEKRICADFFMQWGFLDEAMAILHDLRKIDPEDSELKLMLAEIYTEDENDREAMELLLQINENDEAYLPALIQLADLYEAQGLFEVAEQKLLQAKRLAPEEEIIDFALGELLYSVGEFNRAILYYEKVSVDINGVSTRERLANCFASIGKYEEAIQNFQAIEKPNTDTQFKYGLTAYYADRLDIAISVWKELLMKDPYYHSSYKLLAQAYEEKGMIQEAYETAMKGISYDEFNKELYYYTGILAQKLNDLAKSEAMFRQAISLDPDYKHAILSLVKLFKEKEKPEFVVDLLTSIKETKSEDPLYDWELARAYRELEQFDDALKYFQDAYTNMKDDSDFLKEYGYFLMEEGRNTEAIDIFTKYLTLIPDDFEIVAYKERLLDM</sequence>
<dbReference type="InterPro" id="IPR019734">
    <property type="entry name" value="TPR_rpt"/>
</dbReference>
<reference evidence="2 3" key="1">
    <citation type="submission" date="2019-06" db="EMBL/GenBank/DDBJ databases">
        <title>Cerasibacillus sp. nov., isolated from maize field.</title>
        <authorList>
            <person name="Lin S.-Y."/>
            <person name="Tsai C.-F."/>
            <person name="Young C.-C."/>
        </authorList>
    </citation>
    <scope>NUCLEOTIDE SEQUENCE [LARGE SCALE GENOMIC DNA]</scope>
    <source>
        <strain evidence="2 3">CC-CFT480</strain>
    </source>
</reference>
<dbReference type="Proteomes" id="UP000321574">
    <property type="component" value="Unassembled WGS sequence"/>
</dbReference>
<dbReference type="Pfam" id="PF14559">
    <property type="entry name" value="TPR_19"/>
    <property type="match status" value="1"/>
</dbReference>
<dbReference type="InterPro" id="IPR011990">
    <property type="entry name" value="TPR-like_helical_dom_sf"/>
</dbReference>
<comment type="caution">
    <text evidence="2">The sequence shown here is derived from an EMBL/GenBank/DDBJ whole genome shotgun (WGS) entry which is preliminary data.</text>
</comment>
<accession>A0A5C8P3G9</accession>
<proteinExistence type="predicted"/>
<evidence type="ECO:0000313" key="2">
    <source>
        <dbReference type="EMBL" id="TXL67854.1"/>
    </source>
</evidence>
<dbReference type="OrthoDB" id="2080803at2"/>
<dbReference type="RefSeq" id="WP_147665591.1">
    <property type="nucleotide sequence ID" value="NZ_VDUW01000001.1"/>
</dbReference>
<feature type="repeat" description="TPR" evidence="1">
    <location>
        <begin position="266"/>
        <end position="299"/>
    </location>
</feature>
<protein>
    <submittedName>
        <fullName evidence="2">Tetratricopeptide repeat protein</fullName>
    </submittedName>
</protein>
<dbReference type="PANTHER" id="PTHR12558:SF13">
    <property type="entry name" value="CELL DIVISION CYCLE PROTEIN 27 HOMOLOG"/>
    <property type="match status" value="1"/>
</dbReference>
<dbReference type="EMBL" id="VDUW01000001">
    <property type="protein sequence ID" value="TXL67854.1"/>
    <property type="molecule type" value="Genomic_DNA"/>
</dbReference>
<keyword evidence="1" id="KW-0802">TPR repeat</keyword>
<dbReference type="AlphaFoldDB" id="A0A5C8P3G9"/>
<feature type="repeat" description="TPR" evidence="1">
    <location>
        <begin position="368"/>
        <end position="401"/>
    </location>
</feature>
<evidence type="ECO:0000256" key="1">
    <source>
        <dbReference type="PROSITE-ProRule" id="PRU00339"/>
    </source>
</evidence>
<dbReference type="PANTHER" id="PTHR12558">
    <property type="entry name" value="CELL DIVISION CYCLE 16,23,27"/>
    <property type="match status" value="1"/>
</dbReference>
<organism evidence="2 3">
    <name type="scientific">Cerasibacillus terrae</name>
    <dbReference type="NCBI Taxonomy" id="2498845"/>
    <lineage>
        <taxon>Bacteria</taxon>
        <taxon>Bacillati</taxon>
        <taxon>Bacillota</taxon>
        <taxon>Bacilli</taxon>
        <taxon>Bacillales</taxon>
        <taxon>Bacillaceae</taxon>
        <taxon>Cerasibacillus</taxon>
    </lineage>
</organism>
<name>A0A5C8P3G9_9BACI</name>
<dbReference type="Pfam" id="PF13432">
    <property type="entry name" value="TPR_16"/>
    <property type="match status" value="2"/>
</dbReference>
<dbReference type="Gene3D" id="1.25.40.10">
    <property type="entry name" value="Tetratricopeptide repeat domain"/>
    <property type="match status" value="3"/>
</dbReference>
<dbReference type="SUPFAM" id="SSF48452">
    <property type="entry name" value="TPR-like"/>
    <property type="match status" value="2"/>
</dbReference>
<keyword evidence="3" id="KW-1185">Reference proteome</keyword>